<organism evidence="1 2">
    <name type="scientific">Chengkuizengella marina</name>
    <dbReference type="NCBI Taxonomy" id="2507566"/>
    <lineage>
        <taxon>Bacteria</taxon>
        <taxon>Bacillati</taxon>
        <taxon>Bacillota</taxon>
        <taxon>Bacilli</taxon>
        <taxon>Bacillales</taxon>
        <taxon>Paenibacillaceae</taxon>
        <taxon>Chengkuizengella</taxon>
    </lineage>
</organism>
<dbReference type="RefSeq" id="WP_160645978.1">
    <property type="nucleotide sequence ID" value="NZ_SIJB01000022.1"/>
</dbReference>
<sequence>MIEVKVYIPKHPKMYRRTVEKLGIGPSYKNLEDYPDIFYYDLEKLEKGEKYLDKDLTKFFIGSAMYIRYNNKILIGLGVNGLGFLEDVMYAIADFFHSGYEPIDKILGIDYLRISIKKKGEDAEILVYEEGTNRHIYNGSAPKGVLFQGVLDAASAYYNSLHKLNILNNDERKEMIDNINKFRKLIK</sequence>
<dbReference type="AlphaFoldDB" id="A0A6N9Q315"/>
<gene>
    <name evidence="1" type="ORF">ERL59_09410</name>
</gene>
<accession>A0A6N9Q315</accession>
<reference evidence="1 2" key="1">
    <citation type="submission" date="2019-01" db="EMBL/GenBank/DDBJ databases">
        <title>Chengkuizengella sp. nov., isolated from deep-sea sediment of East Pacific Ocean.</title>
        <authorList>
            <person name="Yang J."/>
            <person name="Lai Q."/>
            <person name="Shao Z."/>
        </authorList>
    </citation>
    <scope>NUCLEOTIDE SEQUENCE [LARGE SCALE GENOMIC DNA]</scope>
    <source>
        <strain evidence="1 2">YPA3-1-1</strain>
    </source>
</reference>
<dbReference type="Proteomes" id="UP000448943">
    <property type="component" value="Unassembled WGS sequence"/>
</dbReference>
<dbReference type="OrthoDB" id="3003779at2"/>
<comment type="caution">
    <text evidence="1">The sequence shown here is derived from an EMBL/GenBank/DDBJ whole genome shotgun (WGS) entry which is preliminary data.</text>
</comment>
<name>A0A6N9Q315_9BACL</name>
<protein>
    <submittedName>
        <fullName evidence="1">Uncharacterized protein</fullName>
    </submittedName>
</protein>
<evidence type="ECO:0000313" key="1">
    <source>
        <dbReference type="EMBL" id="NBI29176.1"/>
    </source>
</evidence>
<proteinExistence type="predicted"/>
<evidence type="ECO:0000313" key="2">
    <source>
        <dbReference type="Proteomes" id="UP000448943"/>
    </source>
</evidence>
<dbReference type="EMBL" id="SIJB01000022">
    <property type="protein sequence ID" value="NBI29176.1"/>
    <property type="molecule type" value="Genomic_DNA"/>
</dbReference>
<keyword evidence="2" id="KW-1185">Reference proteome</keyword>